<dbReference type="EMBL" id="CAJHJF010000288">
    <property type="protein sequence ID" value="CAD6899897.1"/>
    <property type="molecule type" value="Genomic_DNA"/>
</dbReference>
<keyword evidence="3" id="KW-1185">Reference proteome</keyword>
<sequence length="149" mass="16490">MQLCFKRLRESSDWLTALKCQTMLHLRPLLFSLLLLTTLAKCAPLCDPIGPLCPPLPQHSTLESRSGPPMPAEDIDILAEIGEISQQNLNQLISEPYRAGLHELTQLPPFLEGEARRPLVGLSLSEGGVDRVLGELRRLGVEIPHQAQN</sequence>
<dbReference type="AlphaFoldDB" id="A0A9N8L788"/>
<comment type="caution">
    <text evidence="2">The sequence shown here is derived from an EMBL/GenBank/DDBJ whole genome shotgun (WGS) entry which is preliminary data.</text>
</comment>
<accession>A0A9N8L788</accession>
<organism evidence="2 3">
    <name type="scientific">Tilletia laevis</name>
    <dbReference type="NCBI Taxonomy" id="157183"/>
    <lineage>
        <taxon>Eukaryota</taxon>
        <taxon>Fungi</taxon>
        <taxon>Dikarya</taxon>
        <taxon>Basidiomycota</taxon>
        <taxon>Ustilaginomycotina</taxon>
        <taxon>Exobasidiomycetes</taxon>
        <taxon>Tilletiales</taxon>
        <taxon>Tilletiaceae</taxon>
        <taxon>Tilletia</taxon>
    </lineage>
</organism>
<protein>
    <submittedName>
        <fullName evidence="2">Uncharacterized protein</fullName>
    </submittedName>
</protein>
<proteinExistence type="predicted"/>
<name>A0A9N8L788_9BASI</name>
<gene>
    <name evidence="2" type="ORF">JKILLFL_G2260</name>
</gene>
<feature type="signal peptide" evidence="1">
    <location>
        <begin position="1"/>
        <end position="42"/>
    </location>
</feature>
<evidence type="ECO:0000256" key="1">
    <source>
        <dbReference type="SAM" id="SignalP"/>
    </source>
</evidence>
<keyword evidence="1" id="KW-0732">Signal</keyword>
<reference evidence="2 3" key="1">
    <citation type="submission" date="2020-10" db="EMBL/GenBank/DDBJ databases">
        <authorList>
            <person name="Sedaghatjoo S."/>
        </authorList>
    </citation>
    <scope>NUCLEOTIDE SEQUENCE [LARGE SCALE GENOMIC DNA]</scope>
    <source>
        <strain evidence="2 3">LLFL</strain>
    </source>
</reference>
<evidence type="ECO:0000313" key="2">
    <source>
        <dbReference type="EMBL" id="CAD6899897.1"/>
    </source>
</evidence>
<feature type="chain" id="PRO_5040314241" evidence="1">
    <location>
        <begin position="43"/>
        <end position="149"/>
    </location>
</feature>
<dbReference type="Proteomes" id="UP000836404">
    <property type="component" value="Unassembled WGS sequence"/>
</dbReference>
<evidence type="ECO:0000313" key="3">
    <source>
        <dbReference type="Proteomes" id="UP000836404"/>
    </source>
</evidence>